<dbReference type="Proteomes" id="UP001499993">
    <property type="component" value="Unassembled WGS sequence"/>
</dbReference>
<protein>
    <recommendedName>
        <fullName evidence="4">NERD domain-containing protein</fullName>
    </recommendedName>
</protein>
<evidence type="ECO:0000256" key="1">
    <source>
        <dbReference type="SAM" id="MobiDB-lite"/>
    </source>
</evidence>
<name>A0ABP9G7Z3_9ACTN</name>
<sequence length="228" mass="23032">MGGDGAVRPGRSGQSSAAPAGRWARIGASALVSAAAGVMAAGFVDWRAGALVAGLTALTYVLSGTVGRRVPRSSGPGPALRALRARGYRLVPDGPARHVAVGPAGVFLLAATGRSAAWHGPRGWRVGGAPADRLAQRLEEQAAGLDRAAAGGEADPDSADAPGPAPAAPAVAVILVAGRRPESVVELGRVLLSRPRPAVRHILARGDVLSAEQVEHVAERIGRYLDSA</sequence>
<evidence type="ECO:0000313" key="2">
    <source>
        <dbReference type="EMBL" id="GAA4931233.1"/>
    </source>
</evidence>
<accession>A0ABP9G7Z3</accession>
<evidence type="ECO:0008006" key="4">
    <source>
        <dbReference type="Google" id="ProtNLM"/>
    </source>
</evidence>
<reference evidence="3" key="1">
    <citation type="journal article" date="2019" name="Int. J. Syst. Evol. Microbiol.">
        <title>The Global Catalogue of Microorganisms (GCM) 10K type strain sequencing project: providing services to taxonomists for standard genome sequencing and annotation.</title>
        <authorList>
            <consortium name="The Broad Institute Genomics Platform"/>
            <consortium name="The Broad Institute Genome Sequencing Center for Infectious Disease"/>
            <person name="Wu L."/>
            <person name="Ma J."/>
        </authorList>
    </citation>
    <scope>NUCLEOTIDE SEQUENCE [LARGE SCALE GENOMIC DNA]</scope>
    <source>
        <strain evidence="3">JCM 18123</strain>
    </source>
</reference>
<gene>
    <name evidence="2" type="ORF">GCM10023224_08930</name>
</gene>
<organism evidence="2 3">
    <name type="scientific">Streptomonospora halophila</name>
    <dbReference type="NCBI Taxonomy" id="427369"/>
    <lineage>
        <taxon>Bacteria</taxon>
        <taxon>Bacillati</taxon>
        <taxon>Actinomycetota</taxon>
        <taxon>Actinomycetes</taxon>
        <taxon>Streptosporangiales</taxon>
        <taxon>Nocardiopsidaceae</taxon>
        <taxon>Streptomonospora</taxon>
    </lineage>
</organism>
<proteinExistence type="predicted"/>
<keyword evidence="3" id="KW-1185">Reference proteome</keyword>
<dbReference type="EMBL" id="BAABIK010000003">
    <property type="protein sequence ID" value="GAA4931233.1"/>
    <property type="molecule type" value="Genomic_DNA"/>
</dbReference>
<evidence type="ECO:0000313" key="3">
    <source>
        <dbReference type="Proteomes" id="UP001499993"/>
    </source>
</evidence>
<feature type="region of interest" description="Disordered" evidence="1">
    <location>
        <begin position="145"/>
        <end position="165"/>
    </location>
</feature>
<comment type="caution">
    <text evidence="2">The sequence shown here is derived from an EMBL/GenBank/DDBJ whole genome shotgun (WGS) entry which is preliminary data.</text>
</comment>
<dbReference type="RefSeq" id="WP_345555582.1">
    <property type="nucleotide sequence ID" value="NZ_BAABIK010000003.1"/>
</dbReference>